<evidence type="ECO:0000313" key="2">
    <source>
        <dbReference type="Proteomes" id="UP000683428"/>
    </source>
</evidence>
<protein>
    <submittedName>
        <fullName evidence="1">Squalene synthase HpnC</fullName>
        <ecNumber evidence="1">2.5.1.21</ecNumber>
    </submittedName>
</protein>
<dbReference type="AlphaFoldDB" id="A0A975SM93"/>
<reference evidence="1" key="1">
    <citation type="submission" date="2020-11" db="EMBL/GenBank/DDBJ databases">
        <title>Azospira inquinata sp. nov.</title>
        <authorList>
            <person name="Moe W.M."/>
            <person name="Mikes M.C."/>
        </authorList>
    </citation>
    <scope>NUCLEOTIDE SEQUENCE</scope>
    <source>
        <strain evidence="1">Azo-3</strain>
    </source>
</reference>
<dbReference type="SFLD" id="SFLDG01212">
    <property type="entry name" value="Phytoene_synthase_like"/>
    <property type="match status" value="1"/>
</dbReference>
<keyword evidence="1" id="KW-0808">Transferase</keyword>
<dbReference type="GO" id="GO:0016114">
    <property type="term" value="P:terpenoid biosynthetic process"/>
    <property type="evidence" value="ECO:0007669"/>
    <property type="project" value="UniProtKB-ARBA"/>
</dbReference>
<dbReference type="Proteomes" id="UP000683428">
    <property type="component" value="Chromosome"/>
</dbReference>
<dbReference type="GO" id="GO:0004311">
    <property type="term" value="F:geranylgeranyl diphosphate synthase activity"/>
    <property type="evidence" value="ECO:0007669"/>
    <property type="project" value="InterPro"/>
</dbReference>
<organism evidence="1 2">
    <name type="scientific">Azospira inquinata</name>
    <dbReference type="NCBI Taxonomy" id="2785627"/>
    <lineage>
        <taxon>Bacteria</taxon>
        <taxon>Pseudomonadati</taxon>
        <taxon>Pseudomonadota</taxon>
        <taxon>Betaproteobacteria</taxon>
        <taxon>Rhodocyclales</taxon>
        <taxon>Rhodocyclaceae</taxon>
        <taxon>Azospira</taxon>
    </lineage>
</organism>
<dbReference type="InterPro" id="IPR017827">
    <property type="entry name" value="HSQ_synthase_HpnC"/>
</dbReference>
<dbReference type="GO" id="GO:0051996">
    <property type="term" value="F:squalene synthase [NAD(P)H] activity"/>
    <property type="evidence" value="ECO:0007669"/>
    <property type="project" value="UniProtKB-EC"/>
</dbReference>
<dbReference type="EMBL" id="CP064782">
    <property type="protein sequence ID" value="QWT48686.1"/>
    <property type="molecule type" value="Genomic_DNA"/>
</dbReference>
<dbReference type="RefSeq" id="WP_216128535.1">
    <property type="nucleotide sequence ID" value="NZ_CP064782.1"/>
</dbReference>
<sequence>MPVDHYENFPVASLLLPPHLRKPVEILYRFARSADDLADEGDQAPEARLAALAAYGAELDLIEAGKTPQTPLFQALAPIIAVHALPLALFRDLLSAFAQDVTVKCYSTYSDLLDYCRRSANPVGRLLLHLFGRATPANLADSDKICTALQLINFWQDVAVDWEKGRIYLPQEDMERYAVTPEHLAKGLTDQAFIQLMDFEVSRARELMEAGAALCRRLPGRFGWEIRFTVHGGLRILSKIRRVQGDVFHHRPTLALPDWLLIALAALLGWRPYRP</sequence>
<accession>A0A975SM93</accession>
<name>A0A975SM93_9RHOO</name>
<dbReference type="SFLD" id="SFLDG01018">
    <property type="entry name" value="Squalene/Phytoene_Synthase_Lik"/>
    <property type="match status" value="1"/>
</dbReference>
<dbReference type="NCBIfam" id="TIGR03464">
    <property type="entry name" value="HpnC"/>
    <property type="match status" value="1"/>
</dbReference>
<dbReference type="InterPro" id="IPR033904">
    <property type="entry name" value="Trans_IPPS_HH"/>
</dbReference>
<evidence type="ECO:0000313" key="1">
    <source>
        <dbReference type="EMBL" id="QWT48686.1"/>
    </source>
</evidence>
<dbReference type="InterPro" id="IPR044843">
    <property type="entry name" value="Trans_IPPS_bact-type"/>
</dbReference>
<dbReference type="SFLD" id="SFLDS00005">
    <property type="entry name" value="Isoprenoid_Synthase_Type_I"/>
    <property type="match status" value="1"/>
</dbReference>
<proteinExistence type="predicted"/>
<dbReference type="EC" id="2.5.1.21" evidence="1"/>
<dbReference type="Pfam" id="PF00494">
    <property type="entry name" value="SQS_PSY"/>
    <property type="match status" value="1"/>
</dbReference>
<dbReference type="CDD" id="cd00683">
    <property type="entry name" value="Trans_IPPS_HH"/>
    <property type="match status" value="1"/>
</dbReference>
<keyword evidence="2" id="KW-1185">Reference proteome</keyword>
<dbReference type="InterPro" id="IPR002060">
    <property type="entry name" value="Squ/phyt_synthse"/>
</dbReference>
<gene>
    <name evidence="1" type="primary">hpnC</name>
    <name evidence="1" type="ORF">Azoinq_12685</name>
</gene>
<dbReference type="PANTHER" id="PTHR31480">
    <property type="entry name" value="BIFUNCTIONAL LYCOPENE CYCLASE/PHYTOENE SYNTHASE"/>
    <property type="match status" value="1"/>
</dbReference>
<dbReference type="KEGG" id="aiq:Azoinq_12685"/>